<evidence type="ECO:0008006" key="4">
    <source>
        <dbReference type="Google" id="ProtNLM"/>
    </source>
</evidence>
<evidence type="ECO:0000313" key="2">
    <source>
        <dbReference type="EMBL" id="MXP61825.1"/>
    </source>
</evidence>
<proteinExistence type="predicted"/>
<dbReference type="EMBL" id="SNVJ01000001">
    <property type="protein sequence ID" value="MXP61825.1"/>
    <property type="molecule type" value="Genomic_DNA"/>
</dbReference>
<keyword evidence="3" id="KW-1185">Reference proteome</keyword>
<dbReference type="RefSeq" id="WP_160934950.1">
    <property type="nucleotide sequence ID" value="NZ_SNVJ01000001.1"/>
</dbReference>
<evidence type="ECO:0000313" key="3">
    <source>
        <dbReference type="Proteomes" id="UP000460715"/>
    </source>
</evidence>
<keyword evidence="1" id="KW-0812">Transmembrane</keyword>
<name>A0A845B5B1_9PROT</name>
<accession>A0A845B5B1</accession>
<reference evidence="2 3" key="1">
    <citation type="submission" date="2019-03" db="EMBL/GenBank/DDBJ databases">
        <title>Roseomonas sp. a novel Roseomonas species isolated from Sea whip Gorgonian.</title>
        <authorList>
            <person name="Li F."/>
            <person name="Pan X."/>
            <person name="Huang S."/>
            <person name="Li Z."/>
            <person name="Meng B."/>
        </authorList>
    </citation>
    <scope>NUCLEOTIDE SEQUENCE [LARGE SCALE GENOMIC DNA]</scope>
    <source>
        <strain evidence="2 3">M0104</strain>
    </source>
</reference>
<gene>
    <name evidence="2" type="ORF">E0493_00485</name>
</gene>
<comment type="caution">
    <text evidence="2">The sequence shown here is derived from an EMBL/GenBank/DDBJ whole genome shotgun (WGS) entry which is preliminary data.</text>
</comment>
<organism evidence="2 3">
    <name type="scientific">Teichococcus coralli</name>
    <dbReference type="NCBI Taxonomy" id="2545983"/>
    <lineage>
        <taxon>Bacteria</taxon>
        <taxon>Pseudomonadati</taxon>
        <taxon>Pseudomonadota</taxon>
        <taxon>Alphaproteobacteria</taxon>
        <taxon>Acetobacterales</taxon>
        <taxon>Roseomonadaceae</taxon>
        <taxon>Roseomonas</taxon>
    </lineage>
</organism>
<keyword evidence="1" id="KW-0472">Membrane</keyword>
<dbReference type="AlphaFoldDB" id="A0A845B5B1"/>
<sequence>MLPAPMPIALILLAALAALIYWQSTGQALLQGLPGWLFPALAGLLVLFVVYRLARWLYVSITDLSD</sequence>
<evidence type="ECO:0000256" key="1">
    <source>
        <dbReference type="SAM" id="Phobius"/>
    </source>
</evidence>
<feature type="transmembrane region" description="Helical" evidence="1">
    <location>
        <begin position="36"/>
        <end position="54"/>
    </location>
</feature>
<protein>
    <recommendedName>
        <fullName evidence="4">DUF4175 domain-containing protein</fullName>
    </recommendedName>
</protein>
<keyword evidence="1" id="KW-1133">Transmembrane helix</keyword>
<dbReference type="Proteomes" id="UP000460715">
    <property type="component" value="Unassembled WGS sequence"/>
</dbReference>